<dbReference type="AlphaFoldDB" id="A0A0C1H974"/>
<dbReference type="SUPFAM" id="SSF52047">
    <property type="entry name" value="RNI-like"/>
    <property type="match status" value="1"/>
</dbReference>
<sequence>MNISNFGFNLSQLVDTTPPSDFRSQEFSDPPRDEDISLDNPLPNLEETSAPTIPASALSPSSEEIQLNFQEGTSLIISHSQLALLREKSHYFNNLWSGKFQETPQHSLALTKKDFMLLLSCLTDANFNVPLEEITSTIQLADYYELTEVVENLEAQLVEGYKSQRFEPFNSTEESLVSLKELLNLTQQCRLNTLKNYLELTVVGTFLNQTSQLAEFERIINHFSDEIKTLDFSNQAYLTDAHLLALKDCENLKVLYLQGCRNLTDAGLAHLTPLTALQHLDLSWCKNFTDDGLAHLTPLTALQHLDLCYCENFTDAGLAHLAPLTALQHLNLSCCENFTDDGLAHLTPLTALQHLDLSGCEYLT</sequence>
<comment type="caution">
    <text evidence="4">The sequence shown here is derived from an EMBL/GenBank/DDBJ whole genome shotgun (WGS) entry which is preliminary data.</text>
</comment>
<dbReference type="RefSeq" id="WP_155117169.1">
    <property type="nucleotide sequence ID" value="NZ_JSAN01000090.1"/>
</dbReference>
<dbReference type="InterPro" id="IPR001611">
    <property type="entry name" value="Leu-rich_rpt"/>
</dbReference>
<dbReference type="Pfam" id="PF00651">
    <property type="entry name" value="BTB"/>
    <property type="match status" value="1"/>
</dbReference>
<accession>A0A0C1H974</accession>
<protein>
    <submittedName>
        <fullName evidence="4">Uncharacterized protein</fullName>
    </submittedName>
</protein>
<dbReference type="InterPro" id="IPR057207">
    <property type="entry name" value="FBXL15_LRR"/>
</dbReference>
<dbReference type="InterPro" id="IPR011333">
    <property type="entry name" value="SKP1/BTB/POZ_sf"/>
</dbReference>
<evidence type="ECO:0000259" key="3">
    <source>
        <dbReference type="Pfam" id="PF25372"/>
    </source>
</evidence>
<dbReference type="Gene3D" id="3.30.710.10">
    <property type="entry name" value="Potassium Channel Kv1.1, Chain A"/>
    <property type="match status" value="1"/>
</dbReference>
<dbReference type="SMART" id="SM00367">
    <property type="entry name" value="LRR_CC"/>
    <property type="match status" value="4"/>
</dbReference>
<dbReference type="EMBL" id="JSAN01000090">
    <property type="protein sequence ID" value="KIC71433.1"/>
    <property type="molecule type" value="Genomic_DNA"/>
</dbReference>
<evidence type="ECO:0000313" key="4">
    <source>
        <dbReference type="EMBL" id="KIC71433.1"/>
    </source>
</evidence>
<evidence type="ECO:0000259" key="2">
    <source>
        <dbReference type="Pfam" id="PF00651"/>
    </source>
</evidence>
<feature type="domain" description="F-box/LRR-repeat protein 15-like leucin rich repeat" evidence="3">
    <location>
        <begin position="231"/>
        <end position="321"/>
    </location>
</feature>
<dbReference type="Proteomes" id="UP000031465">
    <property type="component" value="Unassembled WGS sequence"/>
</dbReference>
<dbReference type="GO" id="GO:0019005">
    <property type="term" value="C:SCF ubiquitin ligase complex"/>
    <property type="evidence" value="ECO:0007669"/>
    <property type="project" value="TreeGrafter"/>
</dbReference>
<reference evidence="4 5" key="1">
    <citation type="journal article" date="2014" name="Mol. Biol. Evol.">
        <title>Massive expansion of Ubiquitination-related gene families within the Chlamydiae.</title>
        <authorList>
            <person name="Domman D."/>
            <person name="Collingro A."/>
            <person name="Lagkouvardos I."/>
            <person name="Gehre L."/>
            <person name="Weinmaier T."/>
            <person name="Rattei T."/>
            <person name="Subtil A."/>
            <person name="Horn M."/>
        </authorList>
    </citation>
    <scope>NUCLEOTIDE SEQUENCE [LARGE SCALE GENOMIC DNA]</scope>
    <source>
        <strain evidence="4 5">EI2</strain>
    </source>
</reference>
<dbReference type="InterPro" id="IPR006553">
    <property type="entry name" value="Leu-rich_rpt_Cys-con_subtyp"/>
</dbReference>
<dbReference type="PANTHER" id="PTHR13318">
    <property type="entry name" value="PARTNER OF PAIRED, ISOFORM B-RELATED"/>
    <property type="match status" value="1"/>
</dbReference>
<feature type="region of interest" description="Disordered" evidence="1">
    <location>
        <begin position="16"/>
        <end position="57"/>
    </location>
</feature>
<feature type="compositionally biased region" description="Basic and acidic residues" evidence="1">
    <location>
        <begin position="23"/>
        <end position="35"/>
    </location>
</feature>
<dbReference type="Pfam" id="PF13516">
    <property type="entry name" value="LRR_6"/>
    <property type="match status" value="1"/>
</dbReference>
<evidence type="ECO:0000313" key="5">
    <source>
        <dbReference type="Proteomes" id="UP000031465"/>
    </source>
</evidence>
<proteinExistence type="predicted"/>
<dbReference type="SUPFAM" id="SSF54695">
    <property type="entry name" value="POZ domain"/>
    <property type="match status" value="1"/>
</dbReference>
<dbReference type="Gene3D" id="3.80.10.10">
    <property type="entry name" value="Ribonuclease Inhibitor"/>
    <property type="match status" value="2"/>
</dbReference>
<dbReference type="GO" id="GO:0031146">
    <property type="term" value="P:SCF-dependent proteasomal ubiquitin-dependent protein catabolic process"/>
    <property type="evidence" value="ECO:0007669"/>
    <property type="project" value="TreeGrafter"/>
</dbReference>
<evidence type="ECO:0000256" key="1">
    <source>
        <dbReference type="SAM" id="MobiDB-lite"/>
    </source>
</evidence>
<gene>
    <name evidence="4" type="ORF">DB44_DR00050</name>
</gene>
<dbReference type="Pfam" id="PF25372">
    <property type="entry name" value="DUF7885"/>
    <property type="match status" value="1"/>
</dbReference>
<dbReference type="InterPro" id="IPR032675">
    <property type="entry name" value="LRR_dom_sf"/>
</dbReference>
<feature type="non-terminal residue" evidence="4">
    <location>
        <position position="364"/>
    </location>
</feature>
<name>A0A0C1H974_9BACT</name>
<feature type="domain" description="BTB" evidence="2">
    <location>
        <begin position="84"/>
        <end position="158"/>
    </location>
</feature>
<dbReference type="InterPro" id="IPR000210">
    <property type="entry name" value="BTB/POZ_dom"/>
</dbReference>
<organism evidence="4 5">
    <name type="scientific">Candidatus Protochlamydia amoebophila</name>
    <dbReference type="NCBI Taxonomy" id="362787"/>
    <lineage>
        <taxon>Bacteria</taxon>
        <taxon>Pseudomonadati</taxon>
        <taxon>Chlamydiota</taxon>
        <taxon>Chlamydiia</taxon>
        <taxon>Parachlamydiales</taxon>
        <taxon>Parachlamydiaceae</taxon>
        <taxon>Candidatus Protochlamydia</taxon>
    </lineage>
</organism>